<feature type="compositionally biased region" description="Basic and acidic residues" evidence="1">
    <location>
        <begin position="110"/>
        <end position="121"/>
    </location>
</feature>
<evidence type="ECO:0000256" key="1">
    <source>
        <dbReference type="SAM" id="MobiDB-lite"/>
    </source>
</evidence>
<proteinExistence type="predicted"/>
<dbReference type="Proteomes" id="UP000821866">
    <property type="component" value="Chromosome 1"/>
</dbReference>
<comment type="caution">
    <text evidence="2">The sequence shown here is derived from an EMBL/GenBank/DDBJ whole genome shotgun (WGS) entry which is preliminary data.</text>
</comment>
<accession>A0A9J6F4M3</accession>
<evidence type="ECO:0000313" key="3">
    <source>
        <dbReference type="Proteomes" id="UP000821866"/>
    </source>
</evidence>
<organism evidence="2 3">
    <name type="scientific">Rhipicephalus microplus</name>
    <name type="common">Cattle tick</name>
    <name type="synonym">Boophilus microplus</name>
    <dbReference type="NCBI Taxonomy" id="6941"/>
    <lineage>
        <taxon>Eukaryota</taxon>
        <taxon>Metazoa</taxon>
        <taxon>Ecdysozoa</taxon>
        <taxon>Arthropoda</taxon>
        <taxon>Chelicerata</taxon>
        <taxon>Arachnida</taxon>
        <taxon>Acari</taxon>
        <taxon>Parasitiformes</taxon>
        <taxon>Ixodida</taxon>
        <taxon>Ixodoidea</taxon>
        <taxon>Ixodidae</taxon>
        <taxon>Rhipicephalinae</taxon>
        <taxon>Rhipicephalus</taxon>
        <taxon>Boophilus</taxon>
    </lineage>
</organism>
<name>A0A9J6F4M3_RHIMP</name>
<dbReference type="AlphaFoldDB" id="A0A9J6F4M3"/>
<sequence>MVRTEGEYENKLGGLIFGELDRFGPLERQSETVQRSFNGTSRVGVHKTKLCAPTCSTLTPRAFVIITCPAVRLETNSSAAKWRSSFARKTSIQWHRLGTPRPPRGLAGRSPEREEVDHAAEPRANPVGCADHDILANTRARNKADPVAAGHVEYSAFS</sequence>
<dbReference type="EMBL" id="JABSTU010000001">
    <property type="protein sequence ID" value="KAH8041529.1"/>
    <property type="molecule type" value="Genomic_DNA"/>
</dbReference>
<protein>
    <submittedName>
        <fullName evidence="2">Uncharacterized protein</fullName>
    </submittedName>
</protein>
<reference evidence="2" key="1">
    <citation type="journal article" date="2020" name="Cell">
        <title>Large-Scale Comparative Analyses of Tick Genomes Elucidate Their Genetic Diversity and Vector Capacities.</title>
        <authorList>
            <consortium name="Tick Genome and Microbiome Consortium (TIGMIC)"/>
            <person name="Jia N."/>
            <person name="Wang J."/>
            <person name="Shi W."/>
            <person name="Du L."/>
            <person name="Sun Y."/>
            <person name="Zhan W."/>
            <person name="Jiang J.F."/>
            <person name="Wang Q."/>
            <person name="Zhang B."/>
            <person name="Ji P."/>
            <person name="Bell-Sakyi L."/>
            <person name="Cui X.M."/>
            <person name="Yuan T.T."/>
            <person name="Jiang B.G."/>
            <person name="Yang W.F."/>
            <person name="Lam T.T."/>
            <person name="Chang Q.C."/>
            <person name="Ding S.J."/>
            <person name="Wang X.J."/>
            <person name="Zhu J.G."/>
            <person name="Ruan X.D."/>
            <person name="Zhao L."/>
            <person name="Wei J.T."/>
            <person name="Ye R.Z."/>
            <person name="Que T.C."/>
            <person name="Du C.H."/>
            <person name="Zhou Y.H."/>
            <person name="Cheng J.X."/>
            <person name="Dai P.F."/>
            <person name="Guo W.B."/>
            <person name="Han X.H."/>
            <person name="Huang E.J."/>
            <person name="Li L.F."/>
            <person name="Wei W."/>
            <person name="Gao Y.C."/>
            <person name="Liu J.Z."/>
            <person name="Shao H.Z."/>
            <person name="Wang X."/>
            <person name="Wang C.C."/>
            <person name="Yang T.C."/>
            <person name="Huo Q.B."/>
            <person name="Li W."/>
            <person name="Chen H.Y."/>
            <person name="Chen S.E."/>
            <person name="Zhou L.G."/>
            <person name="Ni X.B."/>
            <person name="Tian J.H."/>
            <person name="Sheng Y."/>
            <person name="Liu T."/>
            <person name="Pan Y.S."/>
            <person name="Xia L.Y."/>
            <person name="Li J."/>
            <person name="Zhao F."/>
            <person name="Cao W.C."/>
        </authorList>
    </citation>
    <scope>NUCLEOTIDE SEQUENCE</scope>
    <source>
        <strain evidence="2">Rmic-2018</strain>
    </source>
</reference>
<reference evidence="2" key="2">
    <citation type="submission" date="2021-09" db="EMBL/GenBank/DDBJ databases">
        <authorList>
            <person name="Jia N."/>
            <person name="Wang J."/>
            <person name="Shi W."/>
            <person name="Du L."/>
            <person name="Sun Y."/>
            <person name="Zhan W."/>
            <person name="Jiang J."/>
            <person name="Wang Q."/>
            <person name="Zhang B."/>
            <person name="Ji P."/>
            <person name="Sakyi L.B."/>
            <person name="Cui X."/>
            <person name="Yuan T."/>
            <person name="Jiang B."/>
            <person name="Yang W."/>
            <person name="Lam T.T.-Y."/>
            <person name="Chang Q."/>
            <person name="Ding S."/>
            <person name="Wang X."/>
            <person name="Zhu J."/>
            <person name="Ruan X."/>
            <person name="Zhao L."/>
            <person name="Wei J."/>
            <person name="Que T."/>
            <person name="Du C."/>
            <person name="Cheng J."/>
            <person name="Dai P."/>
            <person name="Han X."/>
            <person name="Huang E."/>
            <person name="Gao Y."/>
            <person name="Liu J."/>
            <person name="Shao H."/>
            <person name="Ye R."/>
            <person name="Li L."/>
            <person name="Wei W."/>
            <person name="Wang X."/>
            <person name="Wang C."/>
            <person name="Huo Q."/>
            <person name="Li W."/>
            <person name="Guo W."/>
            <person name="Chen H."/>
            <person name="Chen S."/>
            <person name="Zhou L."/>
            <person name="Zhou L."/>
            <person name="Ni X."/>
            <person name="Tian J."/>
            <person name="Zhou Y."/>
            <person name="Sheng Y."/>
            <person name="Liu T."/>
            <person name="Pan Y."/>
            <person name="Xia L."/>
            <person name="Li J."/>
            <person name="Zhao F."/>
            <person name="Cao W."/>
        </authorList>
    </citation>
    <scope>NUCLEOTIDE SEQUENCE</scope>
    <source>
        <strain evidence="2">Rmic-2018</strain>
        <tissue evidence="2">Larvae</tissue>
    </source>
</reference>
<evidence type="ECO:0000313" key="2">
    <source>
        <dbReference type="EMBL" id="KAH8041529.1"/>
    </source>
</evidence>
<feature type="region of interest" description="Disordered" evidence="1">
    <location>
        <begin position="94"/>
        <end position="131"/>
    </location>
</feature>
<gene>
    <name evidence="2" type="ORF">HPB51_016974</name>
</gene>
<keyword evidence="3" id="KW-1185">Reference proteome</keyword>